<sequence length="61" mass="6223">MTDLLEATGDARVDDALTGLTRLPGLPVSAHVAVFEEVFAGLEEALTGADDSSARAVEHGG</sequence>
<evidence type="ECO:0000313" key="1">
    <source>
        <dbReference type="EMBL" id="GII96583.1"/>
    </source>
</evidence>
<proteinExistence type="predicted"/>
<name>A0A919RMR7_9ACTN</name>
<comment type="caution">
    <text evidence="1">The sequence shown here is derived from an EMBL/GenBank/DDBJ whole genome shotgun (WGS) entry which is preliminary data.</text>
</comment>
<evidence type="ECO:0000313" key="2">
    <source>
        <dbReference type="Proteomes" id="UP000606172"/>
    </source>
</evidence>
<keyword evidence="2" id="KW-1185">Reference proteome</keyword>
<reference evidence="1" key="1">
    <citation type="submission" date="2021-01" db="EMBL/GenBank/DDBJ databases">
        <title>Whole genome shotgun sequence of Sinosporangium siamense NBRC 109515.</title>
        <authorList>
            <person name="Komaki H."/>
            <person name="Tamura T."/>
        </authorList>
    </citation>
    <scope>NUCLEOTIDE SEQUENCE</scope>
    <source>
        <strain evidence="1">NBRC 109515</strain>
    </source>
</reference>
<dbReference type="AlphaFoldDB" id="A0A919RMR7"/>
<organism evidence="1 2">
    <name type="scientific">Sinosporangium siamense</name>
    <dbReference type="NCBI Taxonomy" id="1367973"/>
    <lineage>
        <taxon>Bacteria</taxon>
        <taxon>Bacillati</taxon>
        <taxon>Actinomycetota</taxon>
        <taxon>Actinomycetes</taxon>
        <taxon>Streptosporangiales</taxon>
        <taxon>Streptosporangiaceae</taxon>
        <taxon>Sinosporangium</taxon>
    </lineage>
</organism>
<gene>
    <name evidence="1" type="ORF">Ssi02_68140</name>
</gene>
<protein>
    <submittedName>
        <fullName evidence="1">Uncharacterized protein</fullName>
    </submittedName>
</protein>
<dbReference type="RefSeq" id="WP_204031576.1">
    <property type="nucleotide sequence ID" value="NZ_BOOW01000046.1"/>
</dbReference>
<dbReference type="EMBL" id="BOOW01000046">
    <property type="protein sequence ID" value="GII96583.1"/>
    <property type="molecule type" value="Genomic_DNA"/>
</dbReference>
<dbReference type="Proteomes" id="UP000606172">
    <property type="component" value="Unassembled WGS sequence"/>
</dbReference>
<accession>A0A919RMR7</accession>